<feature type="region of interest" description="Disordered" evidence="1">
    <location>
        <begin position="18"/>
        <end position="40"/>
    </location>
</feature>
<reference evidence="3 4" key="1">
    <citation type="submission" date="2018-12" db="EMBL/GenBank/DDBJ databases">
        <title>Complete genome sequence of Streptomyces ficellus NRRL8067, the producer of ficellomycin, feldamycin and nojirimycin.</title>
        <authorList>
            <person name="Zhang H."/>
            <person name="Yue R."/>
            <person name="Liu Y."/>
            <person name="Li M."/>
            <person name="Mu H."/>
            <person name="Zhang J."/>
        </authorList>
    </citation>
    <scope>NUCLEOTIDE SEQUENCE [LARGE SCALE GENOMIC DNA]</scope>
    <source>
        <strain evidence="3 4">NRRL 8067</strain>
    </source>
</reference>
<dbReference type="PANTHER" id="PTHR14136">
    <property type="entry name" value="BTB_POZ DOMAIN-CONTAINING PROTEIN KCTD9"/>
    <property type="match status" value="1"/>
</dbReference>
<feature type="transmembrane region" description="Helical" evidence="2">
    <location>
        <begin position="46"/>
        <end position="68"/>
    </location>
</feature>
<organism evidence="3 4">
    <name type="scientific">Streptomyces ficellus</name>
    <dbReference type="NCBI Taxonomy" id="1977088"/>
    <lineage>
        <taxon>Bacteria</taxon>
        <taxon>Bacillati</taxon>
        <taxon>Actinomycetota</taxon>
        <taxon>Actinomycetes</taxon>
        <taxon>Kitasatosporales</taxon>
        <taxon>Streptomycetaceae</taxon>
        <taxon>Streptomyces</taxon>
    </lineage>
</organism>
<keyword evidence="2" id="KW-0472">Membrane</keyword>
<protein>
    <submittedName>
        <fullName evidence="3">Pentapeptide repeat-containing protein</fullName>
    </submittedName>
</protein>
<sequence length="359" mass="38342">MGKVSARRGVERLRRVVRRRDARLRDRPPSRPSRAESSDGGNRLQLVSLVAVSLPGLAALGALLFTWLQGGQASKELRINESGQITNRFNAAIGNLGSASLDVRLGGIYALQRIMQDSARDHPTVVSVLAAFVRQHAGSSAESKKGPTRMTAPAGYHAPPVDVRAAYAVLARRQPDRDSGTSVDLSKTDLRGLRVTERIRIRFPGADLTEADLRYADLTGADLQRANLVGSNVEKAILDKADLTGADLGQATLRASSFDGADLRKADVSCEGFSVEPGGKETLAGCTNLEYAHLNNANLRGANLTGVDLRWAVLTGADLRDANLTDADLRNTDLTGAKMAGAKMLRTKTASARGLPKRS</sequence>
<dbReference type="SUPFAM" id="SSF141571">
    <property type="entry name" value="Pentapeptide repeat-like"/>
    <property type="match status" value="1"/>
</dbReference>
<dbReference type="EMBL" id="CP034279">
    <property type="protein sequence ID" value="QGV81425.1"/>
    <property type="molecule type" value="Genomic_DNA"/>
</dbReference>
<evidence type="ECO:0000256" key="2">
    <source>
        <dbReference type="SAM" id="Phobius"/>
    </source>
</evidence>
<evidence type="ECO:0000313" key="3">
    <source>
        <dbReference type="EMBL" id="QGV81425.1"/>
    </source>
</evidence>
<accession>A0A6I6FPH5</accession>
<dbReference type="InterPro" id="IPR001646">
    <property type="entry name" value="5peptide_repeat"/>
</dbReference>
<dbReference type="AlphaFoldDB" id="A0A6I6FPH5"/>
<dbReference type="Gene3D" id="2.160.20.80">
    <property type="entry name" value="E3 ubiquitin-protein ligase SopA"/>
    <property type="match status" value="2"/>
</dbReference>
<dbReference type="Pfam" id="PF00805">
    <property type="entry name" value="Pentapeptide"/>
    <property type="match status" value="2"/>
</dbReference>
<gene>
    <name evidence="3" type="ORF">EIZ62_26640</name>
</gene>
<keyword evidence="2" id="KW-0812">Transmembrane</keyword>
<keyword evidence="4" id="KW-1185">Reference proteome</keyword>
<dbReference type="InterPro" id="IPR051082">
    <property type="entry name" value="Pentapeptide-BTB/POZ_domain"/>
</dbReference>
<evidence type="ECO:0000256" key="1">
    <source>
        <dbReference type="SAM" id="MobiDB-lite"/>
    </source>
</evidence>
<dbReference type="Proteomes" id="UP000422572">
    <property type="component" value="Chromosome"/>
</dbReference>
<evidence type="ECO:0000313" key="4">
    <source>
        <dbReference type="Proteomes" id="UP000422572"/>
    </source>
</evidence>
<dbReference type="OrthoDB" id="4563217at2"/>
<feature type="compositionally biased region" description="Basic and acidic residues" evidence="1">
    <location>
        <begin position="23"/>
        <end position="37"/>
    </location>
</feature>
<dbReference type="KEGG" id="sfic:EIZ62_26640"/>
<name>A0A6I6FPH5_9ACTN</name>
<proteinExistence type="predicted"/>
<dbReference type="PANTHER" id="PTHR14136:SF17">
    <property type="entry name" value="BTB_POZ DOMAIN-CONTAINING PROTEIN KCTD9"/>
    <property type="match status" value="1"/>
</dbReference>
<keyword evidence="2" id="KW-1133">Transmembrane helix</keyword>